<dbReference type="Proteomes" id="UP000011014">
    <property type="component" value="Unassembled WGS sequence"/>
</dbReference>
<feature type="signal peptide" evidence="3">
    <location>
        <begin position="1"/>
        <end position="17"/>
    </location>
</feature>
<dbReference type="OrthoDB" id="293868at2759"/>
<evidence type="ECO:0000256" key="2">
    <source>
        <dbReference type="ARBA" id="ARBA00022837"/>
    </source>
</evidence>
<evidence type="ECO:0000256" key="3">
    <source>
        <dbReference type="SAM" id="SignalP"/>
    </source>
</evidence>
<name>E4XHL4_OIKDI</name>
<dbReference type="EMBL" id="FN654629">
    <property type="protein sequence ID" value="CBY35452.1"/>
    <property type="molecule type" value="Genomic_DNA"/>
</dbReference>
<dbReference type="Pfam" id="PF13202">
    <property type="entry name" value="EF-hand_5"/>
    <property type="match status" value="1"/>
</dbReference>
<dbReference type="Pfam" id="PF13499">
    <property type="entry name" value="EF-hand_7"/>
    <property type="match status" value="1"/>
</dbReference>
<dbReference type="InParanoid" id="E4XHL4"/>
<protein>
    <recommendedName>
        <fullName evidence="4">EF-hand domain-containing protein</fullName>
    </recommendedName>
</protein>
<dbReference type="InterPro" id="IPR011992">
    <property type="entry name" value="EF-hand-dom_pair"/>
</dbReference>
<keyword evidence="2" id="KW-0106">Calcium</keyword>
<proteinExistence type="inferred from homology"/>
<reference evidence="5" key="1">
    <citation type="journal article" date="2010" name="Science">
        <title>Plasticity of animal genome architecture unmasked by rapid evolution of a pelagic tunicate.</title>
        <authorList>
            <person name="Denoeud F."/>
            <person name="Henriet S."/>
            <person name="Mungpakdee S."/>
            <person name="Aury J.M."/>
            <person name="Da Silva C."/>
            <person name="Brinkmann H."/>
            <person name="Mikhaleva J."/>
            <person name="Olsen L.C."/>
            <person name="Jubin C."/>
            <person name="Canestro C."/>
            <person name="Bouquet J.M."/>
            <person name="Danks G."/>
            <person name="Poulain J."/>
            <person name="Campsteijn C."/>
            <person name="Adamski M."/>
            <person name="Cross I."/>
            <person name="Yadetie F."/>
            <person name="Muffato M."/>
            <person name="Louis A."/>
            <person name="Butcher S."/>
            <person name="Tsagkogeorga G."/>
            <person name="Konrad A."/>
            <person name="Singh S."/>
            <person name="Jensen M.F."/>
            <person name="Cong E.H."/>
            <person name="Eikeseth-Otteraa H."/>
            <person name="Noel B."/>
            <person name="Anthouard V."/>
            <person name="Porcel B.M."/>
            <person name="Kachouri-Lafond R."/>
            <person name="Nishino A."/>
            <person name="Ugolini M."/>
            <person name="Chourrout P."/>
            <person name="Nishida H."/>
            <person name="Aasland R."/>
            <person name="Huzurbazar S."/>
            <person name="Westhof E."/>
            <person name="Delsuc F."/>
            <person name="Lehrach H."/>
            <person name="Reinhardt R."/>
            <person name="Weissenbach J."/>
            <person name="Roy S.W."/>
            <person name="Artiguenave F."/>
            <person name="Postlethwait J.H."/>
            <person name="Manak J.R."/>
            <person name="Thompson E.M."/>
            <person name="Jaillon O."/>
            <person name="Du Pasquier L."/>
            <person name="Boudinot P."/>
            <person name="Liberles D.A."/>
            <person name="Volff J.N."/>
            <person name="Philippe H."/>
            <person name="Lenhard B."/>
            <person name="Roest Crollius H."/>
            <person name="Wincker P."/>
            <person name="Chourrout D."/>
        </authorList>
    </citation>
    <scope>NUCLEOTIDE SEQUENCE [LARGE SCALE GENOMIC DNA]</scope>
</reference>
<feature type="domain" description="EF-hand" evidence="4">
    <location>
        <begin position="146"/>
        <end position="181"/>
    </location>
</feature>
<evidence type="ECO:0000259" key="4">
    <source>
        <dbReference type="PROSITE" id="PS50222"/>
    </source>
</evidence>
<sequence length="309" mass="36427">MKLLGALLFLTPSEVESKDIKQKMMENRLKFDRDVVIHGDDEEENDWDPWDLEDDELQSRLRKLVVRMDHNRDGYVDKEELTSWGLVSIYNIQGKDGREDYEFLLHDGASGLDFDHLSDDIYGHVFYGDEAEPFDKDDSIYDEYNKMYNRDKARFDAADIDHDGKLTEEEFVYFKNPLKNEEIKQSVLAEALNSVDTDRDGKISLQEYLKDWHQTPSNVDEEFMELETDRFKDEYDRDSNGFIEADELIFWLSPDNTEIAIDEAEHLIDMCDEDEDERLTPDEIVDNHDLWVDSDATEYGAQLRHYDEL</sequence>
<dbReference type="Gene3D" id="1.10.238.10">
    <property type="entry name" value="EF-hand"/>
    <property type="match status" value="2"/>
</dbReference>
<dbReference type="EMBL" id="FN653051">
    <property type="protein sequence ID" value="CBY10162.1"/>
    <property type="molecule type" value="Genomic_DNA"/>
</dbReference>
<feature type="domain" description="EF-hand" evidence="4">
    <location>
        <begin position="56"/>
        <end position="91"/>
    </location>
</feature>
<comment type="similarity">
    <text evidence="1">Belongs to the CREC family.</text>
</comment>
<keyword evidence="3" id="KW-0732">Signal</keyword>
<gene>
    <name evidence="5" type="ORF">GSOID_T00010993001</name>
    <name evidence="6" type="ORF">GSOID_T00027264001</name>
    <name evidence="7" type="ORF">GSOID_T00030133001</name>
</gene>
<dbReference type="EMBL" id="FN654892">
    <property type="protein sequence ID" value="CBY37065.1"/>
    <property type="molecule type" value="Genomic_DNA"/>
</dbReference>
<evidence type="ECO:0000313" key="6">
    <source>
        <dbReference type="EMBL" id="CBY35452.1"/>
    </source>
</evidence>
<dbReference type="GO" id="GO:0005509">
    <property type="term" value="F:calcium ion binding"/>
    <property type="evidence" value="ECO:0007669"/>
    <property type="project" value="InterPro"/>
</dbReference>
<dbReference type="PROSITE" id="PS00018">
    <property type="entry name" value="EF_HAND_1"/>
    <property type="match status" value="4"/>
</dbReference>
<evidence type="ECO:0000313" key="7">
    <source>
        <dbReference type="EMBL" id="CBY37065.1"/>
    </source>
</evidence>
<evidence type="ECO:0000313" key="5">
    <source>
        <dbReference type="EMBL" id="CBY10162.1"/>
    </source>
</evidence>
<dbReference type="Proteomes" id="UP000001307">
    <property type="component" value="Unassembled WGS sequence"/>
</dbReference>
<dbReference type="PROSITE" id="PS50222">
    <property type="entry name" value="EF_HAND_2"/>
    <property type="match status" value="4"/>
</dbReference>
<dbReference type="PANTHER" id="PTHR10827:SF95">
    <property type="entry name" value="LD34388P"/>
    <property type="match status" value="1"/>
</dbReference>
<dbReference type="SMART" id="SM00054">
    <property type="entry name" value="EFh"/>
    <property type="match status" value="4"/>
</dbReference>
<dbReference type="GO" id="GO:0005783">
    <property type="term" value="C:endoplasmic reticulum"/>
    <property type="evidence" value="ECO:0007669"/>
    <property type="project" value="TreeGrafter"/>
</dbReference>
<dbReference type="AlphaFoldDB" id="E4XHL4"/>
<dbReference type="InterPro" id="IPR018247">
    <property type="entry name" value="EF_Hand_1_Ca_BS"/>
</dbReference>
<evidence type="ECO:0000256" key="1">
    <source>
        <dbReference type="ARBA" id="ARBA00006431"/>
    </source>
</evidence>
<dbReference type="SUPFAM" id="SSF47473">
    <property type="entry name" value="EF-hand"/>
    <property type="match status" value="2"/>
</dbReference>
<dbReference type="PANTHER" id="PTHR10827">
    <property type="entry name" value="RETICULOCALBIN"/>
    <property type="match status" value="1"/>
</dbReference>
<accession>E4XHL4</accession>
<dbReference type="InterPro" id="IPR002048">
    <property type="entry name" value="EF_hand_dom"/>
</dbReference>
<feature type="domain" description="EF-hand" evidence="4">
    <location>
        <begin position="183"/>
        <end position="218"/>
    </location>
</feature>
<feature type="domain" description="EF-hand" evidence="4">
    <location>
        <begin position="233"/>
        <end position="258"/>
    </location>
</feature>
<evidence type="ECO:0000313" key="8">
    <source>
        <dbReference type="Proteomes" id="UP000001307"/>
    </source>
</evidence>
<keyword evidence="8" id="KW-1185">Reference proteome</keyword>
<feature type="chain" id="PRO_5007654014" description="EF-hand domain-containing protein" evidence="3">
    <location>
        <begin position="18"/>
        <end position="309"/>
    </location>
</feature>
<organism evidence="5">
    <name type="scientific">Oikopleura dioica</name>
    <name type="common">Tunicate</name>
    <dbReference type="NCBI Taxonomy" id="34765"/>
    <lineage>
        <taxon>Eukaryota</taxon>
        <taxon>Metazoa</taxon>
        <taxon>Chordata</taxon>
        <taxon>Tunicata</taxon>
        <taxon>Appendicularia</taxon>
        <taxon>Copelata</taxon>
        <taxon>Oikopleuridae</taxon>
        <taxon>Oikopleura</taxon>
    </lineage>
</organism>